<reference evidence="1" key="4">
    <citation type="submission" date="2019-03" db="UniProtKB">
        <authorList>
            <consortium name="EnsemblPlants"/>
        </authorList>
    </citation>
    <scope>IDENTIFICATION</scope>
</reference>
<dbReference type="EnsemblPlants" id="AET7Gv20593700.19">
    <property type="protein sequence ID" value="AET7Gv20593700.19"/>
    <property type="gene ID" value="AET7Gv20593700"/>
</dbReference>
<sequence length="103" mass="11544">HDLAVPPQSLLDSPPDEPLLTLWMQQKARFTSSSSGCFSVHLLPVVQMWRAGKFYYQSTPSSGALPLMERTMNQRRRIIGRRRPGQGTMTGCCCILVSCLLMC</sequence>
<reference evidence="2" key="1">
    <citation type="journal article" date="2014" name="Science">
        <title>Ancient hybridizations among the ancestral genomes of bread wheat.</title>
        <authorList>
            <consortium name="International Wheat Genome Sequencing Consortium,"/>
            <person name="Marcussen T."/>
            <person name="Sandve S.R."/>
            <person name="Heier L."/>
            <person name="Spannagl M."/>
            <person name="Pfeifer M."/>
            <person name="Jakobsen K.S."/>
            <person name="Wulff B.B."/>
            <person name="Steuernagel B."/>
            <person name="Mayer K.F."/>
            <person name="Olsen O.A."/>
        </authorList>
    </citation>
    <scope>NUCLEOTIDE SEQUENCE [LARGE SCALE GENOMIC DNA]</scope>
    <source>
        <strain evidence="2">cv. AL8/78</strain>
    </source>
</reference>
<organism evidence="1 2">
    <name type="scientific">Aegilops tauschii subsp. strangulata</name>
    <name type="common">Goatgrass</name>
    <dbReference type="NCBI Taxonomy" id="200361"/>
    <lineage>
        <taxon>Eukaryota</taxon>
        <taxon>Viridiplantae</taxon>
        <taxon>Streptophyta</taxon>
        <taxon>Embryophyta</taxon>
        <taxon>Tracheophyta</taxon>
        <taxon>Spermatophyta</taxon>
        <taxon>Magnoliopsida</taxon>
        <taxon>Liliopsida</taxon>
        <taxon>Poales</taxon>
        <taxon>Poaceae</taxon>
        <taxon>BOP clade</taxon>
        <taxon>Pooideae</taxon>
        <taxon>Triticodae</taxon>
        <taxon>Triticeae</taxon>
        <taxon>Triticinae</taxon>
        <taxon>Aegilops</taxon>
    </lineage>
</organism>
<dbReference type="Proteomes" id="UP000015105">
    <property type="component" value="Chromosome 7D"/>
</dbReference>
<dbReference type="Gramene" id="AET7Gv20593700.19">
    <property type="protein sequence ID" value="AET7Gv20593700.19"/>
    <property type="gene ID" value="AET7Gv20593700"/>
</dbReference>
<evidence type="ECO:0000313" key="1">
    <source>
        <dbReference type="EnsemblPlants" id="AET7Gv20593700.19"/>
    </source>
</evidence>
<reference evidence="2" key="2">
    <citation type="journal article" date="2017" name="Nat. Plants">
        <title>The Aegilops tauschii genome reveals multiple impacts of transposons.</title>
        <authorList>
            <person name="Zhao G."/>
            <person name="Zou C."/>
            <person name="Li K."/>
            <person name="Wang K."/>
            <person name="Li T."/>
            <person name="Gao L."/>
            <person name="Zhang X."/>
            <person name="Wang H."/>
            <person name="Yang Z."/>
            <person name="Liu X."/>
            <person name="Jiang W."/>
            <person name="Mao L."/>
            <person name="Kong X."/>
            <person name="Jiao Y."/>
            <person name="Jia J."/>
        </authorList>
    </citation>
    <scope>NUCLEOTIDE SEQUENCE [LARGE SCALE GENOMIC DNA]</scope>
    <source>
        <strain evidence="2">cv. AL8/78</strain>
    </source>
</reference>
<proteinExistence type="predicted"/>
<reference evidence="1" key="3">
    <citation type="journal article" date="2017" name="Nature">
        <title>Genome sequence of the progenitor of the wheat D genome Aegilops tauschii.</title>
        <authorList>
            <person name="Luo M.C."/>
            <person name="Gu Y.Q."/>
            <person name="Puiu D."/>
            <person name="Wang H."/>
            <person name="Twardziok S.O."/>
            <person name="Deal K.R."/>
            <person name="Huo N."/>
            <person name="Zhu T."/>
            <person name="Wang L."/>
            <person name="Wang Y."/>
            <person name="McGuire P.E."/>
            <person name="Liu S."/>
            <person name="Long H."/>
            <person name="Ramasamy R.K."/>
            <person name="Rodriguez J.C."/>
            <person name="Van S.L."/>
            <person name="Yuan L."/>
            <person name="Wang Z."/>
            <person name="Xia Z."/>
            <person name="Xiao L."/>
            <person name="Anderson O.D."/>
            <person name="Ouyang S."/>
            <person name="Liang Y."/>
            <person name="Zimin A.V."/>
            <person name="Pertea G."/>
            <person name="Qi P."/>
            <person name="Bennetzen J.L."/>
            <person name="Dai X."/>
            <person name="Dawson M.W."/>
            <person name="Muller H.G."/>
            <person name="Kugler K."/>
            <person name="Rivarola-Duarte L."/>
            <person name="Spannagl M."/>
            <person name="Mayer K.F.X."/>
            <person name="Lu F.H."/>
            <person name="Bevan M.W."/>
            <person name="Leroy P."/>
            <person name="Li P."/>
            <person name="You F.M."/>
            <person name="Sun Q."/>
            <person name="Liu Z."/>
            <person name="Lyons E."/>
            <person name="Wicker T."/>
            <person name="Salzberg S.L."/>
            <person name="Devos K.M."/>
            <person name="Dvorak J."/>
        </authorList>
    </citation>
    <scope>NUCLEOTIDE SEQUENCE [LARGE SCALE GENOMIC DNA]</scope>
    <source>
        <strain evidence="1">cv. AL8/78</strain>
    </source>
</reference>
<reference evidence="1" key="5">
    <citation type="journal article" date="2021" name="G3 (Bethesda)">
        <title>Aegilops tauschii genome assembly Aet v5.0 features greater sequence contiguity and improved annotation.</title>
        <authorList>
            <person name="Wang L."/>
            <person name="Zhu T."/>
            <person name="Rodriguez J.C."/>
            <person name="Deal K.R."/>
            <person name="Dubcovsky J."/>
            <person name="McGuire P.E."/>
            <person name="Lux T."/>
            <person name="Spannagl M."/>
            <person name="Mayer K.F.X."/>
            <person name="Baldrich P."/>
            <person name="Meyers B.C."/>
            <person name="Huo N."/>
            <person name="Gu Y.Q."/>
            <person name="Zhou H."/>
            <person name="Devos K.M."/>
            <person name="Bennetzen J.L."/>
            <person name="Unver T."/>
            <person name="Budak H."/>
            <person name="Gulick P.J."/>
            <person name="Galiba G."/>
            <person name="Kalapos B."/>
            <person name="Nelson D.R."/>
            <person name="Li P."/>
            <person name="You F.M."/>
            <person name="Luo M.C."/>
            <person name="Dvorak J."/>
        </authorList>
    </citation>
    <scope>NUCLEOTIDE SEQUENCE [LARGE SCALE GENOMIC DNA]</scope>
    <source>
        <strain evidence="1">cv. AL8/78</strain>
    </source>
</reference>
<name>A0A453RIM7_AEGTS</name>
<keyword evidence="2" id="KW-1185">Reference proteome</keyword>
<protein>
    <submittedName>
        <fullName evidence="1">Uncharacterized protein</fullName>
    </submittedName>
</protein>
<evidence type="ECO:0000313" key="2">
    <source>
        <dbReference type="Proteomes" id="UP000015105"/>
    </source>
</evidence>
<dbReference type="AlphaFoldDB" id="A0A453RIM7"/>
<accession>A0A453RIM7</accession>